<reference evidence="1 2" key="2">
    <citation type="journal article" date="2019" name="Int. J. Syst. Evol. Microbiol.">
        <title>Description and complete genome sequence of Bradyrhizobium amphicarpaeae sp. nov., harbouring photosystem and nitrogen-fixation genes.</title>
        <authorList>
            <person name="Bromfield E.S.P."/>
            <person name="Cloutier S."/>
            <person name="Nguyen H.D.T."/>
        </authorList>
    </citation>
    <scope>NUCLEOTIDE SEQUENCE [LARGE SCALE GENOMIC DNA]</scope>
    <source>
        <strain evidence="1 2">39S1MB</strain>
    </source>
</reference>
<gene>
    <name evidence="1" type="ORF">CIT40_22730</name>
</gene>
<name>A0A2U8PXM3_9BRAD</name>
<organism evidence="1 2">
    <name type="scientific">Bradyrhizobium amphicarpaeae</name>
    <dbReference type="NCBI Taxonomy" id="1404768"/>
    <lineage>
        <taxon>Bacteria</taxon>
        <taxon>Pseudomonadati</taxon>
        <taxon>Pseudomonadota</taxon>
        <taxon>Alphaproteobacteria</taxon>
        <taxon>Hyphomicrobiales</taxon>
        <taxon>Nitrobacteraceae</taxon>
        <taxon>Bradyrhizobium</taxon>
    </lineage>
</organism>
<sequence>MPDEIANEFDRSEAAVRGRAWQHGIGLSPGSDAAVERPVRHFTGCASACFVAASQGAGRMTRMGRAVAAI</sequence>
<protein>
    <submittedName>
        <fullName evidence="1">Uncharacterized protein</fullName>
    </submittedName>
</protein>
<evidence type="ECO:0000313" key="2">
    <source>
        <dbReference type="Proteomes" id="UP000215884"/>
    </source>
</evidence>
<keyword evidence="2" id="KW-1185">Reference proteome</keyword>
<evidence type="ECO:0000313" key="1">
    <source>
        <dbReference type="EMBL" id="AWM02570.1"/>
    </source>
</evidence>
<accession>A0A2U8PXM3</accession>
<dbReference type="EMBL" id="CP029426">
    <property type="protein sequence ID" value="AWM02570.1"/>
    <property type="molecule type" value="Genomic_DNA"/>
</dbReference>
<dbReference type="Proteomes" id="UP000215884">
    <property type="component" value="Chromosome"/>
</dbReference>
<proteinExistence type="predicted"/>
<dbReference type="AlphaFoldDB" id="A0A2U8PXM3"/>
<reference evidence="1 2" key="1">
    <citation type="journal article" date="2017" name="Syst. Appl. Microbiol.">
        <title>Soybeans inoculated with root zone soils of Canadian native legumes harbour diverse and novel Bradyrhizobium spp. that possess agricultural potential.</title>
        <authorList>
            <person name="Bromfield E.S.P."/>
            <person name="Cloutier S."/>
            <person name="Tambong J.T."/>
            <person name="Tran Thi T.V."/>
        </authorList>
    </citation>
    <scope>NUCLEOTIDE SEQUENCE [LARGE SCALE GENOMIC DNA]</scope>
    <source>
        <strain evidence="1 2">39S1MB</strain>
    </source>
</reference>